<keyword evidence="2 8" id="KW-0859">Xylose metabolism</keyword>
<feature type="site" description="Important for activity" evidence="8">
    <location>
        <position position="9"/>
    </location>
</feature>
<keyword evidence="4 8" id="KW-0547">Nucleotide-binding</keyword>
<evidence type="ECO:0000256" key="8">
    <source>
        <dbReference type="HAMAP-Rule" id="MF_02220"/>
    </source>
</evidence>
<comment type="function">
    <text evidence="8">Catalyzes the phosphorylation of D-xylulose to D-xylulose 5-phosphate.</text>
</comment>
<evidence type="ECO:0000256" key="1">
    <source>
        <dbReference type="ARBA" id="ARBA00009156"/>
    </source>
</evidence>
<feature type="domain" description="Carbohydrate kinase FGGY N-terminal" evidence="10">
    <location>
        <begin position="4"/>
        <end position="251"/>
    </location>
</feature>
<dbReference type="EC" id="2.7.1.17" evidence="8 9"/>
<gene>
    <name evidence="8 9" type="primary">xylB</name>
    <name evidence="12" type="ORF">BSR29_03215</name>
</gene>
<evidence type="ECO:0000256" key="5">
    <source>
        <dbReference type="ARBA" id="ARBA00022777"/>
    </source>
</evidence>
<evidence type="ECO:0000256" key="3">
    <source>
        <dbReference type="ARBA" id="ARBA00022679"/>
    </source>
</evidence>
<dbReference type="PANTHER" id="PTHR43095:SF5">
    <property type="entry name" value="XYLULOSE KINASE"/>
    <property type="match status" value="1"/>
</dbReference>
<dbReference type="CDD" id="cd07809">
    <property type="entry name" value="ASKHA_NBD_FGGY_BaXK-like"/>
    <property type="match status" value="1"/>
</dbReference>
<dbReference type="HAMAP" id="MF_02220">
    <property type="entry name" value="XylB"/>
    <property type="match status" value="1"/>
</dbReference>
<name>A0A1Q5PN29_9ACTO</name>
<dbReference type="InterPro" id="IPR018485">
    <property type="entry name" value="FGGY_C"/>
</dbReference>
<keyword evidence="3 8" id="KW-0808">Transferase</keyword>
<evidence type="ECO:0000256" key="2">
    <source>
        <dbReference type="ARBA" id="ARBA00022629"/>
    </source>
</evidence>
<dbReference type="PROSITE" id="PS00933">
    <property type="entry name" value="FGGY_KINASES_1"/>
    <property type="match status" value="1"/>
</dbReference>
<feature type="domain" description="Carbohydrate kinase FGGY C-terminal" evidence="11">
    <location>
        <begin position="260"/>
        <end position="441"/>
    </location>
</feature>
<keyword evidence="5 8" id="KW-0418">Kinase</keyword>
<dbReference type="InterPro" id="IPR018484">
    <property type="entry name" value="FGGY_N"/>
</dbReference>
<comment type="similarity">
    <text evidence="1 8 9">Belongs to the FGGY kinase family.</text>
</comment>
<sequence>MTKYVAGIDSSTQSVKVLVCDPNSGQIVRQASAKHPDGTEVDPQAWLDALEQALSEVGGLDDCLAVSVAGQQHGMVLLDEKGEVIRPALLWNDTRSAKAAEDLIEELGNGDVEAGKEAWAKATGSVPVASFTATKLRWVADNEPENAARIRAICLPHDWLSWKLSGSEDLNTLTTDRSDASGTAYFDLSGDHYRYDLLALALKIDEEAAKEIILPRVLAPSESTQTVSEKYTKSEVKIGPGCGDNAGAALGLGLEPGVASVSLGTSGVVAAVSSQPVSDPSGLVAGFQDATGNWLPLACTLNASRIVDVVARMMQVDYRTFDELALKAEPGAGGITLTPYFAGERTPNLPEATASFTGMNMENTTPENLARATCEGLCALMRYALDAMNEVGAGIEQAVLIGGGAKSTAVTEFISPILGVPVTAPEPGEYVALGAARQAAWVALGELPEWTTDAAELPRKGDYTETLERARNRALDY</sequence>
<dbReference type="OrthoDB" id="9805576at2"/>
<dbReference type="NCBIfam" id="TIGR01312">
    <property type="entry name" value="XylB"/>
    <property type="match status" value="1"/>
</dbReference>
<dbReference type="AlphaFoldDB" id="A0A1Q5PN29"/>
<organism evidence="12 13">
    <name type="scientific">Boudabousia liubingyangii</name>
    <dbReference type="NCBI Taxonomy" id="1921764"/>
    <lineage>
        <taxon>Bacteria</taxon>
        <taxon>Bacillati</taxon>
        <taxon>Actinomycetota</taxon>
        <taxon>Actinomycetes</taxon>
        <taxon>Actinomycetales</taxon>
        <taxon>Actinomycetaceae</taxon>
        <taxon>Boudabousia</taxon>
    </lineage>
</organism>
<dbReference type="InterPro" id="IPR018483">
    <property type="entry name" value="Carb_kinase_FGGY_CS"/>
</dbReference>
<proteinExistence type="inferred from homology"/>
<dbReference type="GO" id="GO:0042732">
    <property type="term" value="P:D-xylose metabolic process"/>
    <property type="evidence" value="ECO:0007669"/>
    <property type="project" value="UniProtKB-KW"/>
</dbReference>
<evidence type="ECO:0000259" key="10">
    <source>
        <dbReference type="Pfam" id="PF00370"/>
    </source>
</evidence>
<dbReference type="EMBL" id="MQSV01000002">
    <property type="protein sequence ID" value="OKL48875.1"/>
    <property type="molecule type" value="Genomic_DNA"/>
</dbReference>
<evidence type="ECO:0000256" key="6">
    <source>
        <dbReference type="ARBA" id="ARBA00022840"/>
    </source>
</evidence>
<keyword evidence="6 8" id="KW-0067">ATP-binding</keyword>
<evidence type="ECO:0000313" key="12">
    <source>
        <dbReference type="EMBL" id="OKL48875.1"/>
    </source>
</evidence>
<dbReference type="Gene3D" id="3.30.420.40">
    <property type="match status" value="2"/>
</dbReference>
<dbReference type="GO" id="GO:0005998">
    <property type="term" value="P:xylulose catabolic process"/>
    <property type="evidence" value="ECO:0007669"/>
    <property type="project" value="UniProtKB-UniRule"/>
</dbReference>
<evidence type="ECO:0000256" key="7">
    <source>
        <dbReference type="ARBA" id="ARBA00023277"/>
    </source>
</evidence>
<dbReference type="InterPro" id="IPR000577">
    <property type="entry name" value="Carb_kinase_FGGY"/>
</dbReference>
<dbReference type="Proteomes" id="UP000186785">
    <property type="component" value="Unassembled WGS sequence"/>
</dbReference>
<comment type="caution">
    <text evidence="12">The sequence shown here is derived from an EMBL/GenBank/DDBJ whole genome shotgun (WGS) entry which is preliminary data.</text>
</comment>
<accession>A0A1Q5PN29</accession>
<dbReference type="InterPro" id="IPR050406">
    <property type="entry name" value="FGGY_Carb_Kinase"/>
</dbReference>
<protein>
    <recommendedName>
        <fullName evidence="8 9">Xylulose kinase</fullName>
        <shortName evidence="8 9">Xylulokinase</shortName>
        <ecNumber evidence="8 9">2.7.1.17</ecNumber>
    </recommendedName>
</protein>
<feature type="binding site" evidence="8">
    <location>
        <begin position="72"/>
        <end position="73"/>
    </location>
    <ligand>
        <name>substrate</name>
    </ligand>
</feature>
<dbReference type="PIRSF" id="PIRSF000538">
    <property type="entry name" value="GlpK"/>
    <property type="match status" value="1"/>
</dbReference>
<dbReference type="InterPro" id="IPR006000">
    <property type="entry name" value="Xylulokinase"/>
</dbReference>
<dbReference type="RefSeq" id="WP_073708862.1">
    <property type="nucleotide sequence ID" value="NZ_MQSV01000002.1"/>
</dbReference>
<feature type="active site" description="Proton acceptor" evidence="8">
    <location>
        <position position="244"/>
    </location>
</feature>
<keyword evidence="13" id="KW-1185">Reference proteome</keyword>
<dbReference type="GO" id="GO:0004856">
    <property type="term" value="F:D-xylulokinase activity"/>
    <property type="evidence" value="ECO:0007669"/>
    <property type="project" value="UniProtKB-UniRule"/>
</dbReference>
<dbReference type="InterPro" id="IPR043129">
    <property type="entry name" value="ATPase_NBD"/>
</dbReference>
<dbReference type="PANTHER" id="PTHR43095">
    <property type="entry name" value="SUGAR KINASE"/>
    <property type="match status" value="1"/>
</dbReference>
<comment type="catalytic activity">
    <reaction evidence="8 9">
        <text>D-xylulose + ATP = D-xylulose 5-phosphate + ADP + H(+)</text>
        <dbReference type="Rhea" id="RHEA:10964"/>
        <dbReference type="ChEBI" id="CHEBI:15378"/>
        <dbReference type="ChEBI" id="CHEBI:17140"/>
        <dbReference type="ChEBI" id="CHEBI:30616"/>
        <dbReference type="ChEBI" id="CHEBI:57737"/>
        <dbReference type="ChEBI" id="CHEBI:456216"/>
        <dbReference type="EC" id="2.7.1.17"/>
    </reaction>
</comment>
<dbReference type="Pfam" id="PF00370">
    <property type="entry name" value="FGGY_N"/>
    <property type="match status" value="1"/>
</dbReference>
<dbReference type="SUPFAM" id="SSF53067">
    <property type="entry name" value="Actin-like ATPase domain"/>
    <property type="match status" value="2"/>
</dbReference>
<dbReference type="GO" id="GO:0005524">
    <property type="term" value="F:ATP binding"/>
    <property type="evidence" value="ECO:0007669"/>
    <property type="project" value="UniProtKB-UniRule"/>
</dbReference>
<keyword evidence="7 8" id="KW-0119">Carbohydrate metabolism</keyword>
<evidence type="ECO:0000256" key="4">
    <source>
        <dbReference type="ARBA" id="ARBA00022741"/>
    </source>
</evidence>
<dbReference type="Pfam" id="PF02782">
    <property type="entry name" value="FGGY_C"/>
    <property type="match status" value="1"/>
</dbReference>
<reference evidence="12 13" key="1">
    <citation type="submission" date="2016-11" db="EMBL/GenBank/DDBJ databases">
        <title>Actinomyces gypaetusis sp. nov. isolated from the vulture Gypaetus barbatus in Qinghai Tibet Plateau China.</title>
        <authorList>
            <person name="Meng X."/>
        </authorList>
    </citation>
    <scope>NUCLEOTIDE SEQUENCE [LARGE SCALE GENOMIC DNA]</scope>
    <source>
        <strain evidence="12 13">VUL4_2</strain>
    </source>
</reference>
<evidence type="ECO:0000256" key="9">
    <source>
        <dbReference type="RuleBase" id="RU364073"/>
    </source>
</evidence>
<dbReference type="STRING" id="1921764.BSR28_02790"/>
<evidence type="ECO:0000313" key="13">
    <source>
        <dbReference type="Proteomes" id="UP000186785"/>
    </source>
</evidence>
<evidence type="ECO:0000259" key="11">
    <source>
        <dbReference type="Pfam" id="PF02782"/>
    </source>
</evidence>